<evidence type="ECO:0000313" key="2">
    <source>
        <dbReference type="EMBL" id="KAJ3566008.1"/>
    </source>
</evidence>
<dbReference type="Proteomes" id="UP001148614">
    <property type="component" value="Unassembled WGS sequence"/>
</dbReference>
<reference evidence="2" key="1">
    <citation type="submission" date="2022-07" db="EMBL/GenBank/DDBJ databases">
        <title>Genome Sequence of Xylaria arbuscula.</title>
        <authorList>
            <person name="Buettner E."/>
        </authorList>
    </citation>
    <scope>NUCLEOTIDE SEQUENCE</scope>
    <source>
        <strain evidence="2">VT107</strain>
    </source>
</reference>
<gene>
    <name evidence="2" type="ORF">NPX13_g7295</name>
</gene>
<feature type="compositionally biased region" description="Polar residues" evidence="1">
    <location>
        <begin position="1"/>
        <end position="11"/>
    </location>
</feature>
<dbReference type="AlphaFoldDB" id="A0A9W8TJL9"/>
<comment type="caution">
    <text evidence="2">The sequence shown here is derived from an EMBL/GenBank/DDBJ whole genome shotgun (WGS) entry which is preliminary data.</text>
</comment>
<keyword evidence="3" id="KW-1185">Reference proteome</keyword>
<feature type="compositionally biased region" description="Basic and acidic residues" evidence="1">
    <location>
        <begin position="12"/>
        <end position="25"/>
    </location>
</feature>
<evidence type="ECO:0000313" key="3">
    <source>
        <dbReference type="Proteomes" id="UP001148614"/>
    </source>
</evidence>
<accession>A0A9W8TJL9</accession>
<dbReference type="EMBL" id="JANPWZ010001410">
    <property type="protein sequence ID" value="KAJ3566008.1"/>
    <property type="molecule type" value="Genomic_DNA"/>
</dbReference>
<feature type="region of interest" description="Disordered" evidence="1">
    <location>
        <begin position="1"/>
        <end position="26"/>
    </location>
</feature>
<name>A0A9W8TJL9_9PEZI</name>
<evidence type="ECO:0000256" key="1">
    <source>
        <dbReference type="SAM" id="MobiDB-lite"/>
    </source>
</evidence>
<protein>
    <submittedName>
        <fullName evidence="2">Uncharacterized protein</fullName>
    </submittedName>
</protein>
<sequence>MASSSAPVNTSREFDPSTDAEYRDVPEDEVYIRNTSIEVYQMTRLDSATGLRLPKPNTCIIEVASRHQRGITGWA</sequence>
<proteinExistence type="predicted"/>
<organism evidence="2 3">
    <name type="scientific">Xylaria arbuscula</name>
    <dbReference type="NCBI Taxonomy" id="114810"/>
    <lineage>
        <taxon>Eukaryota</taxon>
        <taxon>Fungi</taxon>
        <taxon>Dikarya</taxon>
        <taxon>Ascomycota</taxon>
        <taxon>Pezizomycotina</taxon>
        <taxon>Sordariomycetes</taxon>
        <taxon>Xylariomycetidae</taxon>
        <taxon>Xylariales</taxon>
        <taxon>Xylariaceae</taxon>
        <taxon>Xylaria</taxon>
    </lineage>
</organism>